<evidence type="ECO:0000313" key="6">
    <source>
        <dbReference type="Proteomes" id="UP000660380"/>
    </source>
</evidence>
<dbReference type="Pfam" id="PF13646">
    <property type="entry name" value="HEAT_2"/>
    <property type="match status" value="1"/>
</dbReference>
<comment type="similarity">
    <text evidence="1">Belongs to the CpcE/RpcE/PecE family.</text>
</comment>
<sequence length="128" mass="14591">MLFHTFSANPTVPILIEALDDEDCEIRERTVEVLGKIGDEKAISSLKSTLKDPDYSVIWRVAEALKLIQERCKFYNYEIAQSPSVEKEKEPESEKNRQKTINIYGTVGNLNAENVNIQGNQIGEQYNK</sequence>
<reference evidence="5 6" key="1">
    <citation type="journal article" date="2020" name="ISME J.">
        <title>Comparative genomics reveals insights into cyanobacterial evolution and habitat adaptation.</title>
        <authorList>
            <person name="Chen M.Y."/>
            <person name="Teng W.K."/>
            <person name="Zhao L."/>
            <person name="Hu C.X."/>
            <person name="Zhou Y.K."/>
            <person name="Han B.P."/>
            <person name="Song L.R."/>
            <person name="Shu W.S."/>
        </authorList>
    </citation>
    <scope>NUCLEOTIDE SEQUENCE [LARGE SCALE GENOMIC DNA]</scope>
    <source>
        <strain evidence="5 6">FACHB-248</strain>
    </source>
</reference>
<evidence type="ECO:0000313" key="5">
    <source>
        <dbReference type="EMBL" id="MBD2607173.1"/>
    </source>
</evidence>
<keyword evidence="3" id="KW-0605">Phycobilisome</keyword>
<dbReference type="Gene3D" id="1.25.10.10">
    <property type="entry name" value="Leucine-rich Repeat Variant"/>
    <property type="match status" value="1"/>
</dbReference>
<accession>A0ABR8GUX3</accession>
<keyword evidence="2" id="KW-0042">Antenna complex</keyword>
<evidence type="ECO:0000256" key="4">
    <source>
        <dbReference type="ARBA" id="ARBA00023239"/>
    </source>
</evidence>
<dbReference type="PROSITE" id="PS50077">
    <property type="entry name" value="HEAT_REPEAT"/>
    <property type="match status" value="1"/>
</dbReference>
<dbReference type="InterPro" id="IPR021133">
    <property type="entry name" value="HEAT_type_2"/>
</dbReference>
<proteinExistence type="inferred from homology"/>
<comment type="caution">
    <text evidence="5">The sequence shown here is derived from an EMBL/GenBank/DDBJ whole genome shotgun (WGS) entry which is preliminary data.</text>
</comment>
<dbReference type="EMBL" id="JACJTA010000057">
    <property type="protein sequence ID" value="MBD2607173.1"/>
    <property type="molecule type" value="Genomic_DNA"/>
</dbReference>
<evidence type="ECO:0000256" key="3">
    <source>
        <dbReference type="ARBA" id="ARBA00022738"/>
    </source>
</evidence>
<keyword evidence="6" id="KW-1185">Reference proteome</keyword>
<protein>
    <submittedName>
        <fullName evidence="5">HEAT repeat domain-containing protein</fullName>
    </submittedName>
</protein>
<dbReference type="InterPro" id="IPR016024">
    <property type="entry name" value="ARM-type_fold"/>
</dbReference>
<organism evidence="5 6">
    <name type="scientific">Scytonema hofmannii FACHB-248</name>
    <dbReference type="NCBI Taxonomy" id="1842502"/>
    <lineage>
        <taxon>Bacteria</taxon>
        <taxon>Bacillati</taxon>
        <taxon>Cyanobacteriota</taxon>
        <taxon>Cyanophyceae</taxon>
        <taxon>Nostocales</taxon>
        <taxon>Scytonemataceae</taxon>
        <taxon>Scytonema</taxon>
    </lineage>
</organism>
<dbReference type="Proteomes" id="UP000660380">
    <property type="component" value="Unassembled WGS sequence"/>
</dbReference>
<evidence type="ECO:0000256" key="1">
    <source>
        <dbReference type="ARBA" id="ARBA00009299"/>
    </source>
</evidence>
<keyword evidence="4" id="KW-0456">Lyase</keyword>
<evidence type="ECO:0000256" key="2">
    <source>
        <dbReference type="ARBA" id="ARBA00022549"/>
    </source>
</evidence>
<dbReference type="SUPFAM" id="SSF48371">
    <property type="entry name" value="ARM repeat"/>
    <property type="match status" value="1"/>
</dbReference>
<dbReference type="InterPro" id="IPR011989">
    <property type="entry name" value="ARM-like"/>
</dbReference>
<dbReference type="RefSeq" id="WP_051503181.1">
    <property type="nucleotide sequence ID" value="NZ_JACJTA010000057.1"/>
</dbReference>
<name>A0ABR8GUX3_9CYAN</name>
<gene>
    <name evidence="5" type="ORF">H6G81_22250</name>
</gene>